<dbReference type="GO" id="GO:0019825">
    <property type="term" value="F:oxygen binding"/>
    <property type="evidence" value="ECO:0007669"/>
    <property type="project" value="InterPro"/>
</dbReference>
<organism evidence="3 4">
    <name type="scientific">Naumovozyma castellii</name>
    <name type="common">Yeast</name>
    <name type="synonym">Saccharomyces castellii</name>
    <dbReference type="NCBI Taxonomy" id="27288"/>
    <lineage>
        <taxon>Eukaryota</taxon>
        <taxon>Fungi</taxon>
        <taxon>Dikarya</taxon>
        <taxon>Ascomycota</taxon>
        <taxon>Saccharomycotina</taxon>
        <taxon>Saccharomycetes</taxon>
        <taxon>Saccharomycetales</taxon>
        <taxon>Saccharomycetaceae</taxon>
        <taxon>Naumovozyma</taxon>
    </lineage>
</organism>
<dbReference type="SUPFAM" id="SSF46458">
    <property type="entry name" value="Globin-like"/>
    <property type="match status" value="1"/>
</dbReference>
<sequence>MSSRRTGSELSRGVSVDRINKQQISTELPRLSTNESGDLSSTSSSGTNSDDELDEYDGEDADDEQTPKPLYEKLSRQQTMTASALSKRNSAYSVGSCKSMNRIKTAESANTTVSAQSMASDSTANSNGIMDRYVAPHILELTTREIVLLRQSWSMMINDDISTQALSDFYHKLQSEKRIGATTNTKLNVKLSQFQHLSSVPPTEKEPNGKDGKFEFNSVDNETISNCLFCTQLYENLKVMSPNLEKNFPTIRHQTYAFARIVNETMNQLENLGAMDDRLCQLGKMHSRVVGVTPPDFELMGVVFIRTLQDRFGILFTFELEELWSKLYSYLANSIILYGTDPMLRIKRKDLYSVEKESKGLEFPIPAILEPKVEKNKKNANSSPLLYEKNENVVDNKLTTVKTVSTSSMANAKRLQGRSTVIQSRPIRGSSASKKECILM</sequence>
<dbReference type="FunCoup" id="G0VHY3">
    <property type="interactions" value="50"/>
</dbReference>
<dbReference type="PANTHER" id="PTHR43396">
    <property type="entry name" value="FLAVOHEMOPROTEIN"/>
    <property type="match status" value="1"/>
</dbReference>
<dbReference type="Proteomes" id="UP000001640">
    <property type="component" value="Chromosome 7"/>
</dbReference>
<feature type="compositionally biased region" description="Acidic residues" evidence="1">
    <location>
        <begin position="49"/>
        <end position="64"/>
    </location>
</feature>
<dbReference type="CDD" id="cd01040">
    <property type="entry name" value="Mb-like"/>
    <property type="match status" value="1"/>
</dbReference>
<reference key="2">
    <citation type="submission" date="2011-08" db="EMBL/GenBank/DDBJ databases">
        <title>Genome sequence of Naumovozyma castellii.</title>
        <authorList>
            <person name="Gordon J.L."/>
            <person name="Armisen D."/>
            <person name="Proux-Wera E."/>
            <person name="OhEigeartaigh S.S."/>
            <person name="Byrne K.P."/>
            <person name="Wolfe K.H."/>
        </authorList>
    </citation>
    <scope>NUCLEOTIDE SEQUENCE</scope>
    <source>
        <strain>Type strain:CBS 4309</strain>
    </source>
</reference>
<accession>G0VHY3</accession>
<dbReference type="AlphaFoldDB" id="G0VHY3"/>
<evidence type="ECO:0000313" key="3">
    <source>
        <dbReference type="EMBL" id="CCC71017.1"/>
    </source>
</evidence>
<reference evidence="3 4" key="1">
    <citation type="journal article" date="2011" name="Proc. Natl. Acad. Sci. U.S.A.">
        <title>Evolutionary erosion of yeast sex chromosomes by mating-type switching accidents.</title>
        <authorList>
            <person name="Gordon J.L."/>
            <person name="Armisen D."/>
            <person name="Proux-Wera E."/>
            <person name="Oheigeartaigh S.S."/>
            <person name="Byrne K.P."/>
            <person name="Wolfe K.H."/>
        </authorList>
    </citation>
    <scope>NUCLEOTIDE SEQUENCE [LARGE SCALE GENOMIC DNA]</scope>
    <source>
        <strain evidence="4">ATCC 76901 / BCRC 22586 / CBS 4309 / NBRC 1992 / NRRL Y-12630</strain>
    </source>
</reference>
<feature type="region of interest" description="Disordered" evidence="1">
    <location>
        <begin position="108"/>
        <end position="127"/>
    </location>
</feature>
<dbReference type="OrthoDB" id="436496at2759"/>
<dbReference type="KEGG" id="ncs:NCAS_0G01300"/>
<dbReference type="HOGENOM" id="CLU_035143_1_0_1"/>
<dbReference type="GO" id="GO:0020037">
    <property type="term" value="F:heme binding"/>
    <property type="evidence" value="ECO:0007669"/>
    <property type="project" value="InterPro"/>
</dbReference>
<dbReference type="PROSITE" id="PS01033">
    <property type="entry name" value="GLOBIN"/>
    <property type="match status" value="1"/>
</dbReference>
<protein>
    <recommendedName>
        <fullName evidence="2">Globin domain-containing protein</fullName>
    </recommendedName>
</protein>
<dbReference type="InterPro" id="IPR000971">
    <property type="entry name" value="Globin"/>
</dbReference>
<dbReference type="GeneID" id="96904683"/>
<proteinExistence type="predicted"/>
<dbReference type="InParanoid" id="G0VHY3"/>
<dbReference type="eggNOG" id="KOG3378">
    <property type="taxonomic scope" value="Eukaryota"/>
</dbReference>
<gene>
    <name evidence="3" type="primary">NCAS0G01300</name>
    <name evidence="3" type="ordered locus">NCAS_0G01300</name>
</gene>
<evidence type="ECO:0000256" key="1">
    <source>
        <dbReference type="SAM" id="MobiDB-lite"/>
    </source>
</evidence>
<dbReference type="STRING" id="1064592.G0VHY3"/>
<dbReference type="InterPro" id="IPR044399">
    <property type="entry name" value="Mb-like_M"/>
</dbReference>
<dbReference type="PANTHER" id="PTHR43396:SF6">
    <property type="entry name" value="ABL201WP"/>
    <property type="match status" value="1"/>
</dbReference>
<dbReference type="EMBL" id="HE576758">
    <property type="protein sequence ID" value="CCC71017.1"/>
    <property type="molecule type" value="Genomic_DNA"/>
</dbReference>
<dbReference type="InterPro" id="IPR009050">
    <property type="entry name" value="Globin-like_sf"/>
</dbReference>
<evidence type="ECO:0000313" key="4">
    <source>
        <dbReference type="Proteomes" id="UP000001640"/>
    </source>
</evidence>
<feature type="compositionally biased region" description="Polar residues" evidence="1">
    <location>
        <begin position="76"/>
        <end position="88"/>
    </location>
</feature>
<dbReference type="Gene3D" id="1.10.490.10">
    <property type="entry name" value="Globins"/>
    <property type="match status" value="1"/>
</dbReference>
<name>G0VHY3_NAUCA</name>
<dbReference type="RefSeq" id="XP_003677370.1">
    <property type="nucleotide sequence ID" value="XM_003677322.1"/>
</dbReference>
<dbReference type="GO" id="GO:0008941">
    <property type="term" value="F:nitric oxide dioxygenase NAD(P)H activity"/>
    <property type="evidence" value="ECO:0007669"/>
    <property type="project" value="TreeGrafter"/>
</dbReference>
<feature type="region of interest" description="Disordered" evidence="1">
    <location>
        <begin position="1"/>
        <end position="88"/>
    </location>
</feature>
<dbReference type="GO" id="GO:0046210">
    <property type="term" value="P:nitric oxide catabolic process"/>
    <property type="evidence" value="ECO:0007669"/>
    <property type="project" value="TreeGrafter"/>
</dbReference>
<feature type="domain" description="Globin" evidence="2">
    <location>
        <begin position="215"/>
        <end position="340"/>
    </location>
</feature>
<evidence type="ECO:0000259" key="2">
    <source>
        <dbReference type="PROSITE" id="PS01033"/>
    </source>
</evidence>
<feature type="compositionally biased region" description="Low complexity" evidence="1">
    <location>
        <begin position="32"/>
        <end position="48"/>
    </location>
</feature>
<dbReference type="InterPro" id="IPR012292">
    <property type="entry name" value="Globin/Proto"/>
</dbReference>
<dbReference type="GO" id="GO:0071949">
    <property type="term" value="F:FAD binding"/>
    <property type="evidence" value="ECO:0007669"/>
    <property type="project" value="TreeGrafter"/>
</dbReference>
<dbReference type="GO" id="GO:0071500">
    <property type="term" value="P:cellular response to nitrosative stress"/>
    <property type="evidence" value="ECO:0007669"/>
    <property type="project" value="TreeGrafter"/>
</dbReference>
<keyword evidence="4" id="KW-1185">Reference proteome</keyword>
<dbReference type="Pfam" id="PF00042">
    <property type="entry name" value="Globin"/>
    <property type="match status" value="1"/>
</dbReference>